<dbReference type="Proteomes" id="UP000236291">
    <property type="component" value="Unassembled WGS sequence"/>
</dbReference>
<evidence type="ECO:0000313" key="1">
    <source>
        <dbReference type="EMBL" id="PNX79617.1"/>
    </source>
</evidence>
<name>A0A2K3LM65_TRIPR</name>
<gene>
    <name evidence="1" type="ORF">L195_g035603</name>
</gene>
<accession>A0A2K3LM65</accession>
<reference evidence="1 2" key="1">
    <citation type="journal article" date="2014" name="Am. J. Bot.">
        <title>Genome assembly and annotation for red clover (Trifolium pratense; Fabaceae).</title>
        <authorList>
            <person name="Istvanek J."/>
            <person name="Jaros M."/>
            <person name="Krenek A."/>
            <person name="Repkova J."/>
        </authorList>
    </citation>
    <scope>NUCLEOTIDE SEQUENCE [LARGE SCALE GENOMIC DNA]</scope>
    <source>
        <strain evidence="2">cv. Tatra</strain>
        <tissue evidence="1">Young leaves</tissue>
    </source>
</reference>
<dbReference type="AlphaFoldDB" id="A0A2K3LM65"/>
<protein>
    <submittedName>
        <fullName evidence="1">Uncharacterized protein</fullName>
    </submittedName>
</protein>
<evidence type="ECO:0000313" key="2">
    <source>
        <dbReference type="Proteomes" id="UP000236291"/>
    </source>
</evidence>
<organism evidence="1 2">
    <name type="scientific">Trifolium pratense</name>
    <name type="common">Red clover</name>
    <dbReference type="NCBI Taxonomy" id="57577"/>
    <lineage>
        <taxon>Eukaryota</taxon>
        <taxon>Viridiplantae</taxon>
        <taxon>Streptophyta</taxon>
        <taxon>Embryophyta</taxon>
        <taxon>Tracheophyta</taxon>
        <taxon>Spermatophyta</taxon>
        <taxon>Magnoliopsida</taxon>
        <taxon>eudicotyledons</taxon>
        <taxon>Gunneridae</taxon>
        <taxon>Pentapetalae</taxon>
        <taxon>rosids</taxon>
        <taxon>fabids</taxon>
        <taxon>Fabales</taxon>
        <taxon>Fabaceae</taxon>
        <taxon>Papilionoideae</taxon>
        <taxon>50 kb inversion clade</taxon>
        <taxon>NPAAA clade</taxon>
        <taxon>Hologalegina</taxon>
        <taxon>IRL clade</taxon>
        <taxon>Trifolieae</taxon>
        <taxon>Trifolium</taxon>
    </lineage>
</organism>
<dbReference type="EMBL" id="ASHM01036315">
    <property type="protein sequence ID" value="PNX79617.1"/>
    <property type="molecule type" value="Genomic_DNA"/>
</dbReference>
<reference evidence="1 2" key="2">
    <citation type="journal article" date="2017" name="Front. Plant Sci.">
        <title>Gene Classification and Mining of Molecular Markers Useful in Red Clover (Trifolium pratense) Breeding.</title>
        <authorList>
            <person name="Istvanek J."/>
            <person name="Dluhosova J."/>
            <person name="Dluhos P."/>
            <person name="Patkova L."/>
            <person name="Nedelnik J."/>
            <person name="Repkova J."/>
        </authorList>
    </citation>
    <scope>NUCLEOTIDE SEQUENCE [LARGE SCALE GENOMIC DNA]</scope>
    <source>
        <strain evidence="2">cv. Tatra</strain>
        <tissue evidence="1">Young leaves</tissue>
    </source>
</reference>
<comment type="caution">
    <text evidence="1">The sequence shown here is derived from an EMBL/GenBank/DDBJ whole genome shotgun (WGS) entry which is preliminary data.</text>
</comment>
<proteinExistence type="predicted"/>
<sequence length="82" mass="9561">MAGSRLNTDYFTAYAEFYHDKRVHYAHMQRDEQEHGQKCCNANVVARNSNVQAEQQQRLAQGWYKCNVDTEFYHENGKTTAG</sequence>